<evidence type="ECO:0000256" key="2">
    <source>
        <dbReference type="SAM" id="Phobius"/>
    </source>
</evidence>
<evidence type="ECO:0000313" key="4">
    <source>
        <dbReference type="WBParaSite" id="PSU_v2.g4062.t1"/>
    </source>
</evidence>
<sequence length="164" mass="17126">MAENYEPLAPPGGTPPPPPPPPPAAVVAPTPIQATPAAAPPSPAPPFPPLLPPKKPVNQLPLARKNPKPQILQSSSAVSLGPLPGEDKISENITSNYGNEENVENRDSGKGDLISSGGNYEESISTGKTSKNNVRFYCMITSGIMGGFFALTSIVIGIFTFVRQ</sequence>
<feature type="transmembrane region" description="Helical" evidence="2">
    <location>
        <begin position="136"/>
        <end position="162"/>
    </location>
</feature>
<dbReference type="Proteomes" id="UP000887577">
    <property type="component" value="Unplaced"/>
</dbReference>
<feature type="region of interest" description="Disordered" evidence="1">
    <location>
        <begin position="1"/>
        <end position="126"/>
    </location>
</feature>
<protein>
    <submittedName>
        <fullName evidence="4">Uncharacterized protein</fullName>
    </submittedName>
</protein>
<name>A0A914YVQ5_9BILA</name>
<feature type="compositionally biased region" description="Low complexity" evidence="1">
    <location>
        <begin position="25"/>
        <end position="37"/>
    </location>
</feature>
<feature type="compositionally biased region" description="Pro residues" evidence="1">
    <location>
        <begin position="8"/>
        <end position="24"/>
    </location>
</feature>
<keyword evidence="2" id="KW-0812">Transmembrane</keyword>
<keyword evidence="3" id="KW-1185">Reference proteome</keyword>
<evidence type="ECO:0000256" key="1">
    <source>
        <dbReference type="SAM" id="MobiDB-lite"/>
    </source>
</evidence>
<dbReference type="WBParaSite" id="PSU_v2.g4062.t1">
    <property type="protein sequence ID" value="PSU_v2.g4062.t1"/>
    <property type="gene ID" value="PSU_v2.g4062"/>
</dbReference>
<feature type="compositionally biased region" description="Pro residues" evidence="1">
    <location>
        <begin position="38"/>
        <end position="55"/>
    </location>
</feature>
<organism evidence="3 4">
    <name type="scientific">Panagrolaimus superbus</name>
    <dbReference type="NCBI Taxonomy" id="310955"/>
    <lineage>
        <taxon>Eukaryota</taxon>
        <taxon>Metazoa</taxon>
        <taxon>Ecdysozoa</taxon>
        <taxon>Nematoda</taxon>
        <taxon>Chromadorea</taxon>
        <taxon>Rhabditida</taxon>
        <taxon>Tylenchina</taxon>
        <taxon>Panagrolaimomorpha</taxon>
        <taxon>Panagrolaimoidea</taxon>
        <taxon>Panagrolaimidae</taxon>
        <taxon>Panagrolaimus</taxon>
    </lineage>
</organism>
<dbReference type="AlphaFoldDB" id="A0A914YVQ5"/>
<keyword evidence="2" id="KW-0472">Membrane</keyword>
<evidence type="ECO:0000313" key="3">
    <source>
        <dbReference type="Proteomes" id="UP000887577"/>
    </source>
</evidence>
<accession>A0A914YVQ5</accession>
<feature type="compositionally biased region" description="Polar residues" evidence="1">
    <location>
        <begin position="116"/>
        <end position="126"/>
    </location>
</feature>
<keyword evidence="2" id="KW-1133">Transmembrane helix</keyword>
<reference evidence="4" key="1">
    <citation type="submission" date="2022-11" db="UniProtKB">
        <authorList>
            <consortium name="WormBaseParasite"/>
        </authorList>
    </citation>
    <scope>IDENTIFICATION</scope>
</reference>
<proteinExistence type="predicted"/>